<comment type="caution">
    <text evidence="12">The sequence shown here is derived from an EMBL/GenBank/DDBJ whole genome shotgun (WGS) entry which is preliminary data.</text>
</comment>
<dbReference type="EMBL" id="LUCV01000015">
    <property type="protein sequence ID" value="OAI92877.1"/>
    <property type="molecule type" value="Genomic_DNA"/>
</dbReference>
<sequence>MPRRIIRALNALSVCAFCFTLSGCIGTWGIAPQSKTLQANTLTTDAAIAEAARDAHWPEQQWWRAYGDPQLDHWMALALAGSPTLAMAAARVREARAMAGVVESAEKLQVNGDATLKRHNWPEDQFYGPGALSGANTWDNNAALGFRYALDLWGREENASEQAVDLAHMSAAQARQAQLELQNNLVRVYIQLSLHFAQRDVVKAELAQQEQILALAERRLAGGIGTHFEVSQAQTPLPETHRQLDALNEEIALARNQLAALAGKGPGEGAQIQRPRLALGAPLKLPSALPADLVGQRPDVVASRWQVAAQARGIDVAHAGFFPNVDLVGGLGFMATGGGPLEFLTGRKFNYNVGPAISLPIFDGGRLRSQLGVAAAGYDIAVARYNQTVVEALKGISDQLIRRESMNEQAHFAAESVASARKTYDIAMIAFQRGLTDYLNVLNAQTLLFKQQMIKQQVQAARLSAHAGLVTALGGGLGAGADVPDAGSEAAPPTPKTLAILDQSGHHQ</sequence>
<comment type="function">
    <text evidence="9">Could be involved in resistance to puromycin, acriflavine and tetraphenylarsonium chloride.</text>
</comment>
<dbReference type="PANTHER" id="PTHR30203:SF20">
    <property type="entry name" value="MULTIDRUG RESISTANCE OUTER MEMBRANE PROTEIN MDTP-RELATED"/>
    <property type="match status" value="1"/>
</dbReference>
<name>A0A177SPG4_PSEPU</name>
<comment type="subcellular location">
    <subcellularLocation>
        <location evidence="10">Cell outer membrane</location>
        <topology evidence="10">Lipid-anchor</topology>
    </subcellularLocation>
</comment>
<dbReference type="InterPro" id="IPR003423">
    <property type="entry name" value="OMP_efflux"/>
</dbReference>
<evidence type="ECO:0000256" key="8">
    <source>
        <dbReference type="ARBA" id="ARBA00023288"/>
    </source>
</evidence>
<dbReference type="RefSeq" id="WP_064302739.1">
    <property type="nucleotide sequence ID" value="NZ_LUCV01000015.1"/>
</dbReference>
<keyword evidence="6 10" id="KW-0564">Palmitate</keyword>
<keyword evidence="11" id="KW-0175">Coiled coil</keyword>
<dbReference type="PANTHER" id="PTHR30203">
    <property type="entry name" value="OUTER MEMBRANE CATION EFFLUX PROTEIN"/>
    <property type="match status" value="1"/>
</dbReference>
<evidence type="ECO:0000256" key="6">
    <source>
        <dbReference type="ARBA" id="ARBA00023139"/>
    </source>
</evidence>
<dbReference type="NCBIfam" id="TIGR01845">
    <property type="entry name" value="outer_NodT"/>
    <property type="match status" value="1"/>
</dbReference>
<dbReference type="Pfam" id="PF02321">
    <property type="entry name" value="OEP"/>
    <property type="match status" value="2"/>
</dbReference>
<evidence type="ECO:0000313" key="12">
    <source>
        <dbReference type="EMBL" id="OAI92877.1"/>
    </source>
</evidence>
<accession>A0A177SPG4</accession>
<dbReference type="GO" id="GO:0015562">
    <property type="term" value="F:efflux transmembrane transporter activity"/>
    <property type="evidence" value="ECO:0007669"/>
    <property type="project" value="InterPro"/>
</dbReference>
<evidence type="ECO:0000256" key="10">
    <source>
        <dbReference type="RuleBase" id="RU362097"/>
    </source>
</evidence>
<reference evidence="12 13" key="1">
    <citation type="submission" date="2016-03" db="EMBL/GenBank/DDBJ databases">
        <title>Draft Genome Assembly of Pseudomonas putida strain CBF10-2.</title>
        <authorList>
            <person name="Iyer R.S."/>
            <person name="Damania A."/>
        </authorList>
    </citation>
    <scope>NUCLEOTIDE SEQUENCE [LARGE SCALE GENOMIC DNA]</scope>
    <source>
        <strain evidence="12 13">CBF10-2</strain>
    </source>
</reference>
<dbReference type="AlphaFoldDB" id="A0A177SPG4"/>
<dbReference type="Gene3D" id="2.20.200.10">
    <property type="entry name" value="Outer membrane efflux proteins (OEP)"/>
    <property type="match status" value="1"/>
</dbReference>
<dbReference type="Proteomes" id="UP000077752">
    <property type="component" value="Unassembled WGS sequence"/>
</dbReference>
<proteinExistence type="inferred from homology"/>
<keyword evidence="2 10" id="KW-1134">Transmembrane beta strand</keyword>
<dbReference type="SUPFAM" id="SSF56954">
    <property type="entry name" value="Outer membrane efflux proteins (OEP)"/>
    <property type="match status" value="1"/>
</dbReference>
<evidence type="ECO:0000256" key="1">
    <source>
        <dbReference type="ARBA" id="ARBA00007613"/>
    </source>
</evidence>
<keyword evidence="7" id="KW-0998">Cell outer membrane</keyword>
<keyword evidence="4" id="KW-0732">Signal</keyword>
<evidence type="ECO:0000313" key="13">
    <source>
        <dbReference type="Proteomes" id="UP000077752"/>
    </source>
</evidence>
<organism evidence="12 13">
    <name type="scientific">Pseudomonas putida</name>
    <name type="common">Arthrobacter siderocapsulatus</name>
    <dbReference type="NCBI Taxonomy" id="303"/>
    <lineage>
        <taxon>Bacteria</taxon>
        <taxon>Pseudomonadati</taxon>
        <taxon>Pseudomonadota</taxon>
        <taxon>Gammaproteobacteria</taxon>
        <taxon>Pseudomonadales</taxon>
        <taxon>Pseudomonadaceae</taxon>
        <taxon>Pseudomonas</taxon>
    </lineage>
</organism>
<gene>
    <name evidence="12" type="ORF">AYO28_16795</name>
</gene>
<keyword evidence="5 10" id="KW-0472">Membrane</keyword>
<evidence type="ECO:0000256" key="5">
    <source>
        <dbReference type="ARBA" id="ARBA00023136"/>
    </source>
</evidence>
<feature type="coiled-coil region" evidence="11">
    <location>
        <begin position="199"/>
        <end position="264"/>
    </location>
</feature>
<evidence type="ECO:0000256" key="2">
    <source>
        <dbReference type="ARBA" id="ARBA00022452"/>
    </source>
</evidence>
<evidence type="ECO:0000256" key="9">
    <source>
        <dbReference type="ARBA" id="ARBA00037313"/>
    </source>
</evidence>
<evidence type="ECO:0000256" key="7">
    <source>
        <dbReference type="ARBA" id="ARBA00023237"/>
    </source>
</evidence>
<evidence type="ECO:0000256" key="11">
    <source>
        <dbReference type="SAM" id="Coils"/>
    </source>
</evidence>
<keyword evidence="8 10" id="KW-0449">Lipoprotein</keyword>
<dbReference type="GO" id="GO:0009279">
    <property type="term" value="C:cell outer membrane"/>
    <property type="evidence" value="ECO:0007669"/>
    <property type="project" value="UniProtKB-SubCell"/>
</dbReference>
<protein>
    <submittedName>
        <fullName evidence="12">RND transporter</fullName>
    </submittedName>
</protein>
<dbReference type="PROSITE" id="PS51257">
    <property type="entry name" value="PROKAR_LIPOPROTEIN"/>
    <property type="match status" value="1"/>
</dbReference>
<evidence type="ECO:0000256" key="3">
    <source>
        <dbReference type="ARBA" id="ARBA00022692"/>
    </source>
</evidence>
<dbReference type="InterPro" id="IPR010131">
    <property type="entry name" value="MdtP/NodT-like"/>
</dbReference>
<keyword evidence="3 10" id="KW-0812">Transmembrane</keyword>
<dbReference type="Gene3D" id="1.20.1600.10">
    <property type="entry name" value="Outer membrane efflux proteins (OEP)"/>
    <property type="match status" value="1"/>
</dbReference>
<comment type="similarity">
    <text evidence="1 10">Belongs to the outer membrane factor (OMF) (TC 1.B.17) family.</text>
</comment>
<evidence type="ECO:0000256" key="4">
    <source>
        <dbReference type="ARBA" id="ARBA00022729"/>
    </source>
</evidence>